<keyword evidence="3" id="KW-1185">Reference proteome</keyword>
<dbReference type="RefSeq" id="WP_185658561.1">
    <property type="nucleotide sequence ID" value="NZ_CAWPOO010000001.1"/>
</dbReference>
<comment type="caution">
    <text evidence="2">The sequence shown here is derived from an EMBL/GenBank/DDBJ whole genome shotgun (WGS) entry which is preliminary data.</text>
</comment>
<accession>A0A7X1E6G6</accession>
<dbReference type="EMBL" id="JACHVC010000001">
    <property type="protein sequence ID" value="MBC2604670.1"/>
    <property type="molecule type" value="Genomic_DNA"/>
</dbReference>
<dbReference type="AlphaFoldDB" id="A0A7X1E6G6"/>
<evidence type="ECO:0000256" key="1">
    <source>
        <dbReference type="SAM" id="Coils"/>
    </source>
</evidence>
<gene>
    <name evidence="2" type="ORF">H5P27_01235</name>
</gene>
<reference evidence="2 3" key="1">
    <citation type="submission" date="2020-07" db="EMBL/GenBank/DDBJ databases">
        <authorList>
            <person name="Feng X."/>
        </authorList>
    </citation>
    <scope>NUCLEOTIDE SEQUENCE [LARGE SCALE GENOMIC DNA]</scope>
    <source>
        <strain evidence="2 3">JCM23202</strain>
    </source>
</reference>
<proteinExistence type="predicted"/>
<dbReference type="Proteomes" id="UP000526501">
    <property type="component" value="Unassembled WGS sequence"/>
</dbReference>
<name>A0A7X1E6G6_9BACT</name>
<protein>
    <submittedName>
        <fullName evidence="2">Uncharacterized protein</fullName>
    </submittedName>
</protein>
<evidence type="ECO:0000313" key="3">
    <source>
        <dbReference type="Proteomes" id="UP000526501"/>
    </source>
</evidence>
<evidence type="ECO:0000313" key="2">
    <source>
        <dbReference type="EMBL" id="MBC2604670.1"/>
    </source>
</evidence>
<organism evidence="2 3">
    <name type="scientific">Pelagicoccus albus</name>
    <dbReference type="NCBI Taxonomy" id="415222"/>
    <lineage>
        <taxon>Bacteria</taxon>
        <taxon>Pseudomonadati</taxon>
        <taxon>Verrucomicrobiota</taxon>
        <taxon>Opitutia</taxon>
        <taxon>Puniceicoccales</taxon>
        <taxon>Pelagicoccaceae</taxon>
        <taxon>Pelagicoccus</taxon>
    </lineage>
</organism>
<feature type="coiled-coil region" evidence="1">
    <location>
        <begin position="23"/>
        <end position="154"/>
    </location>
</feature>
<keyword evidence="1" id="KW-0175">Coiled coil</keyword>
<sequence>MKYITRILQILAVLGAVAAGFFYFQQKTEYRSLDANMQELRAQLNEARNQNRELKLQNSEQAEKLKSQTLDIESLTADSLLANNQLLQIQRENKRLVDERDAQEIAERRLQRENSRLSEELGVLQATSISQDEIADYELQIASLERQILELQQTQPGLAENSLPISVPARSNLHGRILTVGKGNSFVILDIGYSEGVRLQNELYIRHADTTIAKIQVTDVKENLSIARVLPESIVKNPQSGDSVSSLN</sequence>